<dbReference type="Proteomes" id="UP000823775">
    <property type="component" value="Unassembled WGS sequence"/>
</dbReference>
<accession>A0ABS8VFR7</accession>
<keyword evidence="2" id="KW-1185">Reference proteome</keyword>
<evidence type="ECO:0000313" key="2">
    <source>
        <dbReference type="Proteomes" id="UP000823775"/>
    </source>
</evidence>
<name>A0ABS8VFR7_DATST</name>
<dbReference type="EMBL" id="JACEIK010004476">
    <property type="protein sequence ID" value="MCD9645606.1"/>
    <property type="molecule type" value="Genomic_DNA"/>
</dbReference>
<evidence type="ECO:0000313" key="1">
    <source>
        <dbReference type="EMBL" id="MCD9645606.1"/>
    </source>
</evidence>
<proteinExistence type="predicted"/>
<gene>
    <name evidence="1" type="ORF">HAX54_034622</name>
</gene>
<protein>
    <submittedName>
        <fullName evidence="1">Uncharacterized protein</fullName>
    </submittedName>
</protein>
<organism evidence="1 2">
    <name type="scientific">Datura stramonium</name>
    <name type="common">Jimsonweed</name>
    <name type="synonym">Common thornapple</name>
    <dbReference type="NCBI Taxonomy" id="4076"/>
    <lineage>
        <taxon>Eukaryota</taxon>
        <taxon>Viridiplantae</taxon>
        <taxon>Streptophyta</taxon>
        <taxon>Embryophyta</taxon>
        <taxon>Tracheophyta</taxon>
        <taxon>Spermatophyta</taxon>
        <taxon>Magnoliopsida</taxon>
        <taxon>eudicotyledons</taxon>
        <taxon>Gunneridae</taxon>
        <taxon>Pentapetalae</taxon>
        <taxon>asterids</taxon>
        <taxon>lamiids</taxon>
        <taxon>Solanales</taxon>
        <taxon>Solanaceae</taxon>
        <taxon>Solanoideae</taxon>
        <taxon>Datureae</taxon>
        <taxon>Datura</taxon>
    </lineage>
</organism>
<reference evidence="1 2" key="1">
    <citation type="journal article" date="2021" name="BMC Genomics">
        <title>Datura genome reveals duplications of psychoactive alkaloid biosynthetic genes and high mutation rate following tissue culture.</title>
        <authorList>
            <person name="Rajewski A."/>
            <person name="Carter-House D."/>
            <person name="Stajich J."/>
            <person name="Litt A."/>
        </authorList>
    </citation>
    <scope>NUCLEOTIDE SEQUENCE [LARGE SCALE GENOMIC DNA]</scope>
    <source>
        <strain evidence="1">AR-01</strain>
    </source>
</reference>
<comment type="caution">
    <text evidence="1">The sequence shown here is derived from an EMBL/GenBank/DDBJ whole genome shotgun (WGS) entry which is preliminary data.</text>
</comment>
<sequence length="113" mass="13119">MDLATRVRPHQSKKNGQVQILLDALRHEGHCEEEAHDQACLAKTFGMWLRMDCKRDLAMQGPKRGIGLQWVLRHEIERFYDEETAKYGKRARPRAKERPALALSLVMQGGYFK</sequence>